<organism evidence="1 2">
    <name type="scientific">Dufourea novaeangliae</name>
    <name type="common">Sweat bee</name>
    <dbReference type="NCBI Taxonomy" id="178035"/>
    <lineage>
        <taxon>Eukaryota</taxon>
        <taxon>Metazoa</taxon>
        <taxon>Ecdysozoa</taxon>
        <taxon>Arthropoda</taxon>
        <taxon>Hexapoda</taxon>
        <taxon>Insecta</taxon>
        <taxon>Pterygota</taxon>
        <taxon>Neoptera</taxon>
        <taxon>Endopterygota</taxon>
        <taxon>Hymenoptera</taxon>
        <taxon>Apocrita</taxon>
        <taxon>Aculeata</taxon>
        <taxon>Apoidea</taxon>
        <taxon>Anthophila</taxon>
        <taxon>Halictidae</taxon>
        <taxon>Rophitinae</taxon>
        <taxon>Dufourea</taxon>
    </lineage>
</organism>
<proteinExistence type="predicted"/>
<evidence type="ECO:0000313" key="2">
    <source>
        <dbReference type="Proteomes" id="UP000076502"/>
    </source>
</evidence>
<dbReference type="Proteomes" id="UP000076502">
    <property type="component" value="Unassembled WGS sequence"/>
</dbReference>
<gene>
    <name evidence="1" type="ORF">WN55_09253</name>
</gene>
<dbReference type="EMBL" id="KQ434846">
    <property type="protein sequence ID" value="KZC08349.1"/>
    <property type="molecule type" value="Genomic_DNA"/>
</dbReference>
<sequence length="83" mass="9303">MVASLVSRKSVKRYFETDKEFEALKSPCRSSQRGGVGFFAVQRAMLIDIDSANAAERHVEGNAHDKIRRKRPHGATAVEWNSV</sequence>
<dbReference type="AlphaFoldDB" id="A0A154P8W6"/>
<name>A0A154P8W6_DUFNO</name>
<protein>
    <submittedName>
        <fullName evidence="1">Uncharacterized protein</fullName>
    </submittedName>
</protein>
<keyword evidence="2" id="KW-1185">Reference proteome</keyword>
<evidence type="ECO:0000313" key="1">
    <source>
        <dbReference type="EMBL" id="KZC08349.1"/>
    </source>
</evidence>
<reference evidence="1 2" key="1">
    <citation type="submission" date="2015-07" db="EMBL/GenBank/DDBJ databases">
        <title>The genome of Dufourea novaeangliae.</title>
        <authorList>
            <person name="Pan H."/>
            <person name="Kapheim K."/>
        </authorList>
    </citation>
    <scope>NUCLEOTIDE SEQUENCE [LARGE SCALE GENOMIC DNA]</scope>
    <source>
        <strain evidence="1">0120121106</strain>
        <tissue evidence="1">Whole body</tissue>
    </source>
</reference>
<accession>A0A154P8W6</accession>